<dbReference type="HOGENOM" id="CLU_910942_0_0_2"/>
<reference evidence="3" key="1">
    <citation type="submission" date="2012-02" db="EMBL/GenBank/DDBJ databases">
        <title>Complete sequence of chromosome of Methanomethylovorans hollandica DSM 15978.</title>
        <authorList>
            <person name="Lucas S."/>
            <person name="Copeland A."/>
            <person name="Lapidus A."/>
            <person name="Glavina del Rio T."/>
            <person name="Dalin E."/>
            <person name="Tice H."/>
            <person name="Bruce D."/>
            <person name="Goodwin L."/>
            <person name="Pitluck S."/>
            <person name="Peters L."/>
            <person name="Mikhailova N."/>
            <person name="Held B."/>
            <person name="Kyrpides N."/>
            <person name="Mavromatis K."/>
            <person name="Ivanova N."/>
            <person name="Brettin T."/>
            <person name="Detter J.C."/>
            <person name="Han C."/>
            <person name="Larimer F."/>
            <person name="Land M."/>
            <person name="Hauser L."/>
            <person name="Markowitz V."/>
            <person name="Cheng J.-F."/>
            <person name="Hugenholtz P."/>
            <person name="Woyke T."/>
            <person name="Wu D."/>
            <person name="Spring S."/>
            <person name="Schroeder M."/>
            <person name="Brambilla E."/>
            <person name="Klenk H.-P."/>
            <person name="Eisen J.A."/>
        </authorList>
    </citation>
    <scope>NUCLEOTIDE SEQUENCE [LARGE SCALE GENOMIC DNA]</scope>
    <source>
        <strain evidence="3">DSM 15978 / NBRC 107637 / DMS1</strain>
    </source>
</reference>
<organism evidence="2 3">
    <name type="scientific">Methanomethylovorans hollandica (strain DSM 15978 / NBRC 107637 / DMS1)</name>
    <dbReference type="NCBI Taxonomy" id="867904"/>
    <lineage>
        <taxon>Archaea</taxon>
        <taxon>Methanobacteriati</taxon>
        <taxon>Methanobacteriota</taxon>
        <taxon>Stenosarchaea group</taxon>
        <taxon>Methanomicrobia</taxon>
        <taxon>Methanosarcinales</taxon>
        <taxon>Methanosarcinaceae</taxon>
        <taxon>Methanomethylovorans</taxon>
    </lineage>
</organism>
<evidence type="ECO:0000313" key="2">
    <source>
        <dbReference type="EMBL" id="AGB49121.1"/>
    </source>
</evidence>
<evidence type="ECO:0000313" key="3">
    <source>
        <dbReference type="Proteomes" id="UP000010866"/>
    </source>
</evidence>
<dbReference type="GeneID" id="14408252"/>
<dbReference type="SUPFAM" id="SSF111126">
    <property type="entry name" value="Ligand-binding domain in the NO signalling and Golgi transport"/>
    <property type="match status" value="1"/>
</dbReference>
<feature type="compositionally biased region" description="Low complexity" evidence="1">
    <location>
        <begin position="281"/>
        <end position="291"/>
    </location>
</feature>
<gene>
    <name evidence="2" type="ordered locus">Metho_0878</name>
</gene>
<proteinExistence type="predicted"/>
<accession>L0KVF8</accession>
<protein>
    <submittedName>
        <fullName evidence="2">Uncharacterized protein</fullName>
    </submittedName>
</protein>
<dbReference type="AlphaFoldDB" id="L0KVF8"/>
<dbReference type="EMBL" id="CP003362">
    <property type="protein sequence ID" value="AGB49121.1"/>
    <property type="molecule type" value="Genomic_DNA"/>
</dbReference>
<dbReference type="STRING" id="867904.Metho_0878"/>
<dbReference type="Proteomes" id="UP000010866">
    <property type="component" value="Chromosome"/>
</dbReference>
<dbReference type="KEGG" id="mhz:Metho_0878"/>
<sequence length="327" mass="35747">MSYIPPGLPPFMTSQAGGPPPMASGGSFAQSLGAFGTMLKIQETISTRFPKSKVPWKDTRIFLRAHTIESIRSTPLYGFMMYLFKEVGLGDMQLVGYAPMHYVFAVPGCPVCSIYPALHDQKVCVATTDALHRFFKEDLELECMVEETECAKDSGAVCKFKISLQPISAYQILLDDNDKLILSGKRPQAIEQPELVSRVEILTIYKLLDRGKLSDIGEAYMQFAGSMPVKEKIFDPPWKTAEELKSIISKHGAFGAAFGEMAAKVQSVQPSATKMPPTPSVPSTSSVLPSSSVPPVPSIQEEVSKIKDEAKNAGSFAELIAKMKKQN</sequence>
<keyword evidence="3" id="KW-1185">Reference proteome</keyword>
<name>L0KVF8_METHD</name>
<dbReference type="OrthoDB" id="123055at2157"/>
<dbReference type="RefSeq" id="WP_015324288.1">
    <property type="nucleotide sequence ID" value="NC_019977.1"/>
</dbReference>
<evidence type="ECO:0000256" key="1">
    <source>
        <dbReference type="SAM" id="MobiDB-lite"/>
    </source>
</evidence>
<feature type="region of interest" description="Disordered" evidence="1">
    <location>
        <begin position="269"/>
        <end position="298"/>
    </location>
</feature>
<dbReference type="InterPro" id="IPR024096">
    <property type="entry name" value="NO_sig/Golgi_transp_ligand-bd"/>
</dbReference>